<dbReference type="InterPro" id="IPR011009">
    <property type="entry name" value="Kinase-like_dom_sf"/>
</dbReference>
<feature type="compositionally biased region" description="Polar residues" evidence="9">
    <location>
        <begin position="179"/>
        <end position="207"/>
    </location>
</feature>
<dbReference type="GO" id="GO:0000289">
    <property type="term" value="P:nuclear-transcribed mRNA poly(A) tail shortening"/>
    <property type="evidence" value="ECO:0007669"/>
    <property type="project" value="UniProtKB-UniRule"/>
</dbReference>
<feature type="compositionally biased region" description="Polar residues" evidence="9">
    <location>
        <begin position="140"/>
        <end position="160"/>
    </location>
</feature>
<sequence>MNINPDAARDIPCKNVLIYGYCKFENKGCAFSHGGLLSQAGQHQNASKNSSLKSASGNSVTNATLTSSSSVEPVDSTAASSQKPSLNNEPKRKFNMNTPLFQPSVLGITNKFATLSPKLKEIPIFVPSSGDAAGAAPSSLSTKDSTTKFNASTPSFTPSNPFDAPDQYASPANDGYVSQDMNNSTSVQSLQQPGPAKQQNPYLQSSGVLPTPGVGLMPPVSDYRFLHTLGPLAYPLNYHLYAPAPPPRFSMQLKPHETTANAMFIPNDLRELLTKKNEATLQTMSQLSLPEHVGVYHSLVPIDLSFDNVSKQYQIPSHVYKVTSNVDGAPYAMRRIDYSSKLRILNELPFNTVKKWKALKNPNIVQLHDAFTSVGFINQGEPTLCLVYDFYPTANTLQEHHLTRRLGGKLEPITEDILWAYVVQLTNALLAIHKAGLNAGSSISLSKILVTNKNRVRLGAVCVDDILEYEAIEARKEEVGTDSALHTLQLGDIIRLGRVINELACATLPVSLRGGSFESTLSSLRSLSSVLLSEEFLTVLKVLNTVEDEFDLLQFYNHYLSQRTLNLLNGLQDLTDFYESQLLSEVENGRLFRLMVKINYVVDRRPQDSELSGSLLVIKLFRDFIFQTCNEFGKPVADLSKVLTNLNKLDVGVDEKILLISREEDSCIIVSYKEVKDIIDLTFRAIFR</sequence>
<dbReference type="Gene3D" id="1.10.287.3700">
    <property type="match status" value="1"/>
</dbReference>
<evidence type="ECO:0000256" key="7">
    <source>
        <dbReference type="HAMAP-Rule" id="MF_03181"/>
    </source>
</evidence>
<evidence type="ECO:0000256" key="6">
    <source>
        <dbReference type="ARBA" id="ARBA00023054"/>
    </source>
</evidence>
<feature type="binding site" evidence="7">
    <location>
        <position position="334"/>
    </location>
    <ligand>
        <name>ATP</name>
        <dbReference type="ChEBI" id="CHEBI:30616"/>
    </ligand>
</feature>
<comment type="domain">
    <text evidence="7">Contains a pseudokinase domain. The protein kinase domain is predicted to be catalytically inactive because some of the residues important for catalytic activity are substituted and it lacks the equivalent of the binding site for a peptide substrate. However, it has retained an ATP-binding site and ATP-binding is required for mRNA degradation, stimulating the activity of the PAN2 nuclease in vitro. The nucleotide-binding site is juxtaposed to the RNase active site of PAN2 in the complex and may actually bind nucleosides of a poly(A) RNA rather than ATP, feeding the poly(A)-tail to the active site of the deadenylase and thus increasing the efficiency with which this distributive enzyme degrades oligo(A) RNAs.</text>
</comment>
<dbReference type="Gene3D" id="1.20.5.5160">
    <property type="match status" value="1"/>
</dbReference>
<dbReference type="GO" id="GO:0008270">
    <property type="term" value="F:zinc ion binding"/>
    <property type="evidence" value="ECO:0007669"/>
    <property type="project" value="UniProtKB-KW"/>
</dbReference>
<dbReference type="GO" id="GO:0000932">
    <property type="term" value="C:P-body"/>
    <property type="evidence" value="ECO:0007669"/>
    <property type="project" value="TreeGrafter"/>
</dbReference>
<evidence type="ECO:0000256" key="9">
    <source>
        <dbReference type="SAM" id="MobiDB-lite"/>
    </source>
</evidence>
<comment type="subcellular location">
    <subcellularLocation>
        <location evidence="1 7">Cytoplasm</location>
    </subcellularLocation>
</comment>
<gene>
    <name evidence="7" type="primary">PAN3</name>
    <name evidence="11" type="ORF">SAMEA4029009_CIC11G00000004155</name>
</gene>
<dbReference type="GO" id="GO:0006397">
    <property type="term" value="P:mRNA processing"/>
    <property type="evidence" value="ECO:0007669"/>
    <property type="project" value="UniProtKB-KW"/>
</dbReference>
<evidence type="ECO:0000256" key="1">
    <source>
        <dbReference type="ARBA" id="ARBA00004496"/>
    </source>
</evidence>
<reference evidence="11 12" key="1">
    <citation type="submission" date="2016-10" db="EMBL/GenBank/DDBJ databases">
        <authorList>
            <person name="de Groot N.N."/>
        </authorList>
    </citation>
    <scope>NUCLEOTIDE SEQUENCE [LARGE SCALE GENOMIC DNA]</scope>
    <source>
        <strain evidence="11 12">PYCC 4715</strain>
    </source>
</reference>
<keyword evidence="5 7" id="KW-0067">ATP-binding</keyword>
<feature type="region of interest" description="Knob domain" evidence="7">
    <location>
        <begin position="601"/>
        <end position="688"/>
    </location>
</feature>
<organism evidence="11 12">
    <name type="scientific">Sungouiella intermedia</name>
    <dbReference type="NCBI Taxonomy" id="45354"/>
    <lineage>
        <taxon>Eukaryota</taxon>
        <taxon>Fungi</taxon>
        <taxon>Dikarya</taxon>
        <taxon>Ascomycota</taxon>
        <taxon>Saccharomycotina</taxon>
        <taxon>Pichiomycetes</taxon>
        <taxon>Metschnikowiaceae</taxon>
        <taxon>Sungouiella</taxon>
    </lineage>
</organism>
<comment type="domain">
    <text evidence="7">The pseudokinase domain, the coiled-coil (CC), and C-terminal knob domain (CK) form a structural unit (PKC) that forms an extensive high-affinity interaction surface for PAN2.</text>
</comment>
<feature type="compositionally biased region" description="Low complexity" evidence="9">
    <location>
        <begin position="130"/>
        <end position="139"/>
    </location>
</feature>
<dbReference type="SUPFAM" id="SSF56112">
    <property type="entry name" value="Protein kinase-like (PK-like)"/>
    <property type="match status" value="1"/>
</dbReference>
<feature type="coiled-coil region" evidence="7">
    <location>
        <begin position="562"/>
        <end position="600"/>
    </location>
</feature>
<dbReference type="AlphaFoldDB" id="A0A1L0BK33"/>
<comment type="similarity">
    <text evidence="7">Belongs to the protein kinase superfamily. PAN3 family.</text>
</comment>
<protein>
    <recommendedName>
        <fullName evidence="7">PAN2-PAN3 deadenylation complex subunit PAN3</fullName>
    </recommendedName>
    <alternativeName>
        <fullName evidence="7">PAB1P-dependent poly(A)-specific ribonuclease</fullName>
    </alternativeName>
    <alternativeName>
        <fullName evidence="7">Poly(A)-nuclease deadenylation complex subunit 3</fullName>
        <shortName evidence="7">PAN deadenylation complex subunit 3</shortName>
    </alternativeName>
</protein>
<keyword evidence="2 7" id="KW-0963">Cytoplasm</keyword>
<evidence type="ECO:0000256" key="3">
    <source>
        <dbReference type="ARBA" id="ARBA00022664"/>
    </source>
</evidence>
<dbReference type="PANTHER" id="PTHR12272">
    <property type="entry name" value="DEADENYLATION COMPLEX SUBUNIT PAN3"/>
    <property type="match status" value="1"/>
</dbReference>
<dbReference type="GO" id="GO:0008143">
    <property type="term" value="F:poly(A) binding"/>
    <property type="evidence" value="ECO:0007669"/>
    <property type="project" value="TreeGrafter"/>
</dbReference>
<dbReference type="Pfam" id="PF18101">
    <property type="entry name" value="Pan3_CK"/>
    <property type="match status" value="1"/>
</dbReference>
<evidence type="ECO:0000259" key="10">
    <source>
        <dbReference type="PROSITE" id="PS50103"/>
    </source>
</evidence>
<feature type="binding site" evidence="7">
    <location>
        <begin position="389"/>
        <end position="396"/>
    </location>
    <ligand>
        <name>ATP</name>
        <dbReference type="ChEBI" id="CHEBI:30616"/>
    </ligand>
</feature>
<keyword evidence="6 7" id="KW-0175">Coiled coil</keyword>
<keyword evidence="8" id="KW-0862">Zinc</keyword>
<dbReference type="GO" id="GO:0005524">
    <property type="term" value="F:ATP binding"/>
    <property type="evidence" value="ECO:0007669"/>
    <property type="project" value="UniProtKB-UniRule"/>
</dbReference>
<dbReference type="PANTHER" id="PTHR12272:SF11">
    <property type="entry name" value="PAN2-PAN3 DEADENYLATION COMPLEX SUBUNIT PAN3"/>
    <property type="match status" value="1"/>
</dbReference>
<name>A0A1L0BK33_9ASCO</name>
<feature type="region of interest" description="Disordered" evidence="9">
    <location>
        <begin position="130"/>
        <end position="207"/>
    </location>
</feature>
<evidence type="ECO:0000313" key="12">
    <source>
        <dbReference type="Proteomes" id="UP000182259"/>
    </source>
</evidence>
<keyword evidence="4 7" id="KW-0547">Nucleotide-binding</keyword>
<feature type="region of interest" description="Disordered" evidence="9">
    <location>
        <begin position="47"/>
        <end position="96"/>
    </location>
</feature>
<feature type="domain" description="C3H1-type" evidence="10">
    <location>
        <begin position="7"/>
        <end position="36"/>
    </location>
</feature>
<evidence type="ECO:0000256" key="2">
    <source>
        <dbReference type="ARBA" id="ARBA00022490"/>
    </source>
</evidence>
<dbReference type="HAMAP" id="MF_03181">
    <property type="entry name" value="PAN3"/>
    <property type="match status" value="1"/>
</dbReference>
<dbReference type="PROSITE" id="PS50103">
    <property type="entry name" value="ZF_C3H1"/>
    <property type="match status" value="1"/>
</dbReference>
<comment type="domain">
    <text evidence="7">The N-terminal zinc finger binds to poly(A) RNA.</text>
</comment>
<evidence type="ECO:0000256" key="4">
    <source>
        <dbReference type="ARBA" id="ARBA00022741"/>
    </source>
</evidence>
<comment type="caution">
    <text evidence="7">Lacks conserved residue(s) required for the propagation of feature annotation.</text>
</comment>
<dbReference type="Pfam" id="PF25586">
    <property type="entry name" value="zf-CCCH_PAN3"/>
    <property type="match status" value="1"/>
</dbReference>
<dbReference type="GO" id="GO:0031251">
    <property type="term" value="C:PAN complex"/>
    <property type="evidence" value="ECO:0007669"/>
    <property type="project" value="UniProtKB-UniRule"/>
</dbReference>
<feature type="compositionally biased region" description="Polar residues" evidence="9">
    <location>
        <begin position="60"/>
        <end position="88"/>
    </location>
</feature>
<dbReference type="Gene3D" id="6.10.250.3160">
    <property type="match status" value="1"/>
</dbReference>
<keyword evidence="8" id="KW-0863">Zinc-finger</keyword>
<evidence type="ECO:0000313" key="11">
    <source>
        <dbReference type="EMBL" id="SGZ51713.1"/>
    </source>
</evidence>
<comment type="function">
    <text evidence="7">Regulatory subunit of the poly(A)-nuclease (PAN) deadenylation complex, one of two cytoplasmic mRNA deadenylases involved in mRNA turnover. PAN specifically shortens poly(A) tails of RNA and the activity is stimulated by poly(A)-binding protein PAB1. PAN deadenylation is followed by rapid degradation of the shortened mRNA tails by the CCR4-NOT complex. Deadenylated mRNAs are then degraded by two alternative mechanisms, namely exosome-mediated 3'-5' exonucleolytic degradation, or deadenlyation-dependent mRNA decaping and subsequent 5'-3' exonucleolytic degradation by XRN1. May also be involved in post-transcriptional maturation of mRNA poly(A) tails. PAN3 acts as a positive regulator for PAN activity, recruiting the catalytic subunit PAN2 to mRNA via its interaction with RNA and with PAB1.</text>
</comment>
<keyword evidence="8" id="KW-0479">Metal-binding</keyword>
<dbReference type="EMBL" id="LT635765">
    <property type="protein sequence ID" value="SGZ51713.1"/>
    <property type="molecule type" value="Genomic_DNA"/>
</dbReference>
<dbReference type="InterPro" id="IPR000571">
    <property type="entry name" value="Znf_CCCH"/>
</dbReference>
<dbReference type="InterPro" id="IPR030844">
    <property type="entry name" value="PAN3"/>
</dbReference>
<keyword evidence="3 7" id="KW-0507">mRNA processing</keyword>
<feature type="compositionally biased region" description="Low complexity" evidence="9">
    <location>
        <begin position="47"/>
        <end position="59"/>
    </location>
</feature>
<evidence type="ECO:0000256" key="8">
    <source>
        <dbReference type="PROSITE-ProRule" id="PRU00723"/>
    </source>
</evidence>
<dbReference type="Gene3D" id="1.10.510.10">
    <property type="entry name" value="Transferase(Phosphotransferase) domain 1"/>
    <property type="match status" value="1"/>
</dbReference>
<feature type="zinc finger region" description="C3H1-type" evidence="8">
    <location>
        <begin position="7"/>
        <end position="36"/>
    </location>
</feature>
<evidence type="ECO:0000256" key="5">
    <source>
        <dbReference type="ARBA" id="ARBA00022840"/>
    </source>
</evidence>
<dbReference type="Proteomes" id="UP000182259">
    <property type="component" value="Chromosome II"/>
</dbReference>
<accession>A0A1L0BK33</accession>
<dbReference type="InterPro" id="IPR041332">
    <property type="entry name" value="Pan3_CK"/>
</dbReference>
<proteinExistence type="inferred from homology"/>
<comment type="subunit">
    <text evidence="7">Homodimer. Forms a heterotrimer with a catalytic subunit PAN2 to form the poly(A)-nuclease (PAN) deadenylation complex. Interacts (via PAM-2 motif) with poly(A)-binding protein PAB1 (via PABC domain), conferring substrate specificity of the enzyme complex.</text>
</comment>